<dbReference type="Proteomes" id="UP001238179">
    <property type="component" value="Chromosome"/>
</dbReference>
<dbReference type="RefSeq" id="WP_316414340.1">
    <property type="nucleotide sequence ID" value="NZ_AP027080.1"/>
</dbReference>
<protein>
    <submittedName>
        <fullName evidence="3">4-hydroxybenzoyl-CoA thioesterase</fullName>
    </submittedName>
</protein>
<dbReference type="PANTHER" id="PTHR31793:SF27">
    <property type="entry name" value="NOVEL THIOESTERASE SUPERFAMILY DOMAIN AND SAPOSIN A-TYPE DOMAIN CONTAINING PROTEIN (0610012H03RIK)"/>
    <property type="match status" value="1"/>
</dbReference>
<evidence type="ECO:0000256" key="1">
    <source>
        <dbReference type="ARBA" id="ARBA00005953"/>
    </source>
</evidence>
<evidence type="ECO:0000256" key="2">
    <source>
        <dbReference type="ARBA" id="ARBA00022801"/>
    </source>
</evidence>
<keyword evidence="4" id="KW-1185">Reference proteome</keyword>
<dbReference type="Gene3D" id="3.10.129.10">
    <property type="entry name" value="Hotdog Thioesterase"/>
    <property type="match status" value="1"/>
</dbReference>
<reference evidence="4" key="1">
    <citation type="journal article" date="2023" name="Int. J. Syst. Evol. Microbiol.">
        <title>Mesoterricola silvestris gen. nov., sp. nov., Mesoterricola sediminis sp. nov., Geothrix oryzae sp. nov., Geothrix edaphica sp. nov., Geothrix rubra sp. nov., and Geothrix limicola sp. nov., six novel members of Acidobacteriota isolated from soils.</title>
        <authorList>
            <person name="Itoh H."/>
            <person name="Sugisawa Y."/>
            <person name="Mise K."/>
            <person name="Xu Z."/>
            <person name="Kuniyasu M."/>
            <person name="Ushijima N."/>
            <person name="Kawano K."/>
            <person name="Kobayashi E."/>
            <person name="Shiratori Y."/>
            <person name="Masuda Y."/>
            <person name="Senoo K."/>
        </authorList>
    </citation>
    <scope>NUCLEOTIDE SEQUENCE [LARGE SCALE GENOMIC DNA]</scope>
    <source>
        <strain evidence="4">W79</strain>
    </source>
</reference>
<gene>
    <name evidence="3" type="ORF">METEAL_06240</name>
</gene>
<dbReference type="GO" id="GO:0047617">
    <property type="term" value="F:fatty acyl-CoA hydrolase activity"/>
    <property type="evidence" value="ECO:0007669"/>
    <property type="project" value="TreeGrafter"/>
</dbReference>
<keyword evidence="2" id="KW-0378">Hydrolase</keyword>
<dbReference type="Pfam" id="PF13279">
    <property type="entry name" value="4HBT_2"/>
    <property type="match status" value="1"/>
</dbReference>
<sequence length="139" mass="15986">MKPILTGEIVLEVPFHDVDAMGVTWHGHYVKYLEIARTAMMRKVGLDWQQMKDWGVIWPVVTCNLKYIRPLKYGQSVRVQCSLLEYEQRIRIRYLLSDALTGERVHRAETIQLAVDTATGELLFECPRVLAQALEGVLS</sequence>
<dbReference type="CDD" id="cd00586">
    <property type="entry name" value="4HBT"/>
    <property type="match status" value="1"/>
</dbReference>
<evidence type="ECO:0000313" key="3">
    <source>
        <dbReference type="EMBL" id="BDU71450.1"/>
    </source>
</evidence>
<name>A0AA48K7T8_9BACT</name>
<organism evidence="3 4">
    <name type="scientific">Mesoterricola silvestris</name>
    <dbReference type="NCBI Taxonomy" id="2927979"/>
    <lineage>
        <taxon>Bacteria</taxon>
        <taxon>Pseudomonadati</taxon>
        <taxon>Acidobacteriota</taxon>
        <taxon>Holophagae</taxon>
        <taxon>Holophagales</taxon>
        <taxon>Holophagaceae</taxon>
        <taxon>Mesoterricola</taxon>
    </lineage>
</organism>
<dbReference type="SUPFAM" id="SSF54637">
    <property type="entry name" value="Thioesterase/thiol ester dehydrase-isomerase"/>
    <property type="match status" value="1"/>
</dbReference>
<evidence type="ECO:0000313" key="4">
    <source>
        <dbReference type="Proteomes" id="UP001238179"/>
    </source>
</evidence>
<dbReference type="KEGG" id="msil:METEAL_06240"/>
<accession>A0AA48K7T8</accession>
<comment type="similarity">
    <text evidence="1">Belongs to the 4-hydroxybenzoyl-CoA thioesterase family.</text>
</comment>
<dbReference type="EMBL" id="AP027080">
    <property type="protein sequence ID" value="BDU71450.1"/>
    <property type="molecule type" value="Genomic_DNA"/>
</dbReference>
<dbReference type="PANTHER" id="PTHR31793">
    <property type="entry name" value="4-HYDROXYBENZOYL-COA THIOESTERASE FAMILY MEMBER"/>
    <property type="match status" value="1"/>
</dbReference>
<dbReference type="InterPro" id="IPR029069">
    <property type="entry name" value="HotDog_dom_sf"/>
</dbReference>
<dbReference type="InterPro" id="IPR050563">
    <property type="entry name" value="4-hydroxybenzoyl-CoA_TE"/>
</dbReference>
<proteinExistence type="inferred from homology"/>
<dbReference type="AlphaFoldDB" id="A0AA48K7T8"/>